<gene>
    <name evidence="3" type="ORF">EKG36_13265</name>
</gene>
<keyword evidence="4" id="KW-1185">Reference proteome</keyword>
<comment type="caution">
    <text evidence="3">The sequence shown here is derived from an EMBL/GenBank/DDBJ whole genome shotgun (WGS) entry which is preliminary data.</text>
</comment>
<dbReference type="GO" id="GO:0006355">
    <property type="term" value="P:regulation of DNA-templated transcription"/>
    <property type="evidence" value="ECO:0007669"/>
    <property type="project" value="InterPro"/>
</dbReference>
<feature type="region of interest" description="Disordered" evidence="1">
    <location>
        <begin position="109"/>
        <end position="138"/>
    </location>
</feature>
<dbReference type="SMART" id="SM00421">
    <property type="entry name" value="HTH_LUXR"/>
    <property type="match status" value="1"/>
</dbReference>
<dbReference type="Proteomes" id="UP000267400">
    <property type="component" value="Unassembled WGS sequence"/>
</dbReference>
<feature type="compositionally biased region" description="Basic and acidic residues" evidence="1">
    <location>
        <begin position="129"/>
        <end position="138"/>
    </location>
</feature>
<dbReference type="Gene3D" id="1.10.10.10">
    <property type="entry name" value="Winged helix-like DNA-binding domain superfamily/Winged helix DNA-binding domain"/>
    <property type="match status" value="1"/>
</dbReference>
<dbReference type="SUPFAM" id="SSF46894">
    <property type="entry name" value="C-terminal effector domain of the bipartite response regulators"/>
    <property type="match status" value="1"/>
</dbReference>
<organism evidence="3 4">
    <name type="scientific">Halomonas nitroreducens</name>
    <dbReference type="NCBI Taxonomy" id="447425"/>
    <lineage>
        <taxon>Bacteria</taxon>
        <taxon>Pseudomonadati</taxon>
        <taxon>Pseudomonadota</taxon>
        <taxon>Gammaproteobacteria</taxon>
        <taxon>Oceanospirillales</taxon>
        <taxon>Halomonadaceae</taxon>
        <taxon>Halomonas</taxon>
    </lineage>
</organism>
<dbReference type="PROSITE" id="PS50043">
    <property type="entry name" value="HTH_LUXR_2"/>
    <property type="match status" value="1"/>
</dbReference>
<dbReference type="InterPro" id="IPR036388">
    <property type="entry name" value="WH-like_DNA-bd_sf"/>
</dbReference>
<dbReference type="InterPro" id="IPR000792">
    <property type="entry name" value="Tscrpt_reg_LuxR_C"/>
</dbReference>
<accession>A0A3S0I6Y6</accession>
<evidence type="ECO:0000256" key="1">
    <source>
        <dbReference type="SAM" id="MobiDB-lite"/>
    </source>
</evidence>
<name>A0A3S0I6Y6_9GAMM</name>
<dbReference type="OrthoDB" id="6173214at2"/>
<dbReference type="AlphaFoldDB" id="A0A3S0I6Y6"/>
<dbReference type="GO" id="GO:0003677">
    <property type="term" value="F:DNA binding"/>
    <property type="evidence" value="ECO:0007669"/>
    <property type="project" value="InterPro"/>
</dbReference>
<dbReference type="Pfam" id="PF00196">
    <property type="entry name" value="GerE"/>
    <property type="match status" value="1"/>
</dbReference>
<protein>
    <submittedName>
        <fullName evidence="3">LuxR family transcriptional regulator</fullName>
    </submittedName>
</protein>
<sequence>MDGGHHMDHAPQHIEFAGFRCCIGKRGSDWPTAKQAQVLAGLAAGMTQKEIARERGISPSTVKSTAEAIYYRLRATRAADAIVKGMRRGWIAPLVLALLVSGLNPHAEAMRHRPPQRTRQQVSATARLTRRDTGSLYA</sequence>
<reference evidence="3 4" key="1">
    <citation type="submission" date="2018-12" db="EMBL/GenBank/DDBJ databases">
        <authorList>
            <person name="Yu L."/>
        </authorList>
    </citation>
    <scope>NUCLEOTIDE SEQUENCE [LARGE SCALE GENOMIC DNA]</scope>
    <source>
        <strain evidence="3 4">11S</strain>
    </source>
</reference>
<dbReference type="InterPro" id="IPR016032">
    <property type="entry name" value="Sig_transdc_resp-reg_C-effctor"/>
</dbReference>
<dbReference type="PRINTS" id="PR00038">
    <property type="entry name" value="HTHLUXR"/>
</dbReference>
<evidence type="ECO:0000313" key="4">
    <source>
        <dbReference type="Proteomes" id="UP000267400"/>
    </source>
</evidence>
<feature type="domain" description="HTH luxR-type" evidence="2">
    <location>
        <begin position="24"/>
        <end position="89"/>
    </location>
</feature>
<proteinExistence type="predicted"/>
<feature type="compositionally biased region" description="Polar residues" evidence="1">
    <location>
        <begin position="117"/>
        <end position="126"/>
    </location>
</feature>
<dbReference type="EMBL" id="RXNS01000012">
    <property type="protein sequence ID" value="RTR01972.1"/>
    <property type="molecule type" value="Genomic_DNA"/>
</dbReference>
<evidence type="ECO:0000313" key="3">
    <source>
        <dbReference type="EMBL" id="RTR01972.1"/>
    </source>
</evidence>
<evidence type="ECO:0000259" key="2">
    <source>
        <dbReference type="PROSITE" id="PS50043"/>
    </source>
</evidence>